<evidence type="ECO:0000256" key="5">
    <source>
        <dbReference type="ARBA" id="ARBA00023157"/>
    </source>
</evidence>
<evidence type="ECO:0000256" key="2">
    <source>
        <dbReference type="ARBA" id="ARBA00022559"/>
    </source>
</evidence>
<feature type="domain" description="Thioredoxin" evidence="11">
    <location>
        <begin position="66"/>
        <end position="221"/>
    </location>
</feature>
<gene>
    <name evidence="12" type="ORF">JKP88DRAFT_233573</name>
</gene>
<dbReference type="SUPFAM" id="SSF52833">
    <property type="entry name" value="Thioredoxin-like"/>
    <property type="match status" value="1"/>
</dbReference>
<dbReference type="PANTHER" id="PTHR42801">
    <property type="entry name" value="THIOREDOXIN-DEPENDENT PEROXIDE REDUCTASE"/>
    <property type="match status" value="1"/>
</dbReference>
<dbReference type="InterPro" id="IPR050924">
    <property type="entry name" value="Peroxiredoxin_BCP/PrxQ"/>
</dbReference>
<evidence type="ECO:0000256" key="1">
    <source>
        <dbReference type="ARBA" id="ARBA00013017"/>
    </source>
</evidence>
<evidence type="ECO:0000313" key="12">
    <source>
        <dbReference type="EMBL" id="KAG5189199.1"/>
    </source>
</evidence>
<dbReference type="GO" id="GO:0034599">
    <property type="term" value="P:cellular response to oxidative stress"/>
    <property type="evidence" value="ECO:0007669"/>
    <property type="project" value="TreeGrafter"/>
</dbReference>
<keyword evidence="10" id="KW-0732">Signal</keyword>
<evidence type="ECO:0000313" key="13">
    <source>
        <dbReference type="Proteomes" id="UP000664859"/>
    </source>
</evidence>
<comment type="caution">
    <text evidence="12">The sequence shown here is derived from an EMBL/GenBank/DDBJ whole genome shotgun (WGS) entry which is preliminary data.</text>
</comment>
<evidence type="ECO:0000256" key="4">
    <source>
        <dbReference type="ARBA" id="ARBA00023002"/>
    </source>
</evidence>
<reference evidence="12" key="1">
    <citation type="submission" date="2021-02" db="EMBL/GenBank/DDBJ databases">
        <title>First Annotated Genome of the Yellow-green Alga Tribonema minus.</title>
        <authorList>
            <person name="Mahan K.M."/>
        </authorList>
    </citation>
    <scope>NUCLEOTIDE SEQUENCE</scope>
    <source>
        <strain evidence="12">UTEX B ZZ1240</strain>
    </source>
</reference>
<dbReference type="GO" id="GO:0045454">
    <property type="term" value="P:cell redox homeostasis"/>
    <property type="evidence" value="ECO:0007669"/>
    <property type="project" value="TreeGrafter"/>
</dbReference>
<dbReference type="EMBL" id="JAFCMP010000056">
    <property type="protein sequence ID" value="KAG5189199.1"/>
    <property type="molecule type" value="Genomic_DNA"/>
</dbReference>
<comment type="catalytic activity">
    <reaction evidence="9">
        <text>a hydroperoxide + [thioredoxin]-dithiol = an alcohol + [thioredoxin]-disulfide + H2O</text>
        <dbReference type="Rhea" id="RHEA:62620"/>
        <dbReference type="Rhea" id="RHEA-COMP:10698"/>
        <dbReference type="Rhea" id="RHEA-COMP:10700"/>
        <dbReference type="ChEBI" id="CHEBI:15377"/>
        <dbReference type="ChEBI" id="CHEBI:29950"/>
        <dbReference type="ChEBI" id="CHEBI:30879"/>
        <dbReference type="ChEBI" id="CHEBI:35924"/>
        <dbReference type="ChEBI" id="CHEBI:50058"/>
        <dbReference type="EC" id="1.11.1.24"/>
    </reaction>
</comment>
<evidence type="ECO:0000256" key="7">
    <source>
        <dbReference type="ARBA" id="ARBA00032824"/>
    </source>
</evidence>
<dbReference type="OrthoDB" id="185659at2759"/>
<evidence type="ECO:0000256" key="3">
    <source>
        <dbReference type="ARBA" id="ARBA00022862"/>
    </source>
</evidence>
<dbReference type="Proteomes" id="UP000664859">
    <property type="component" value="Unassembled WGS sequence"/>
</dbReference>
<dbReference type="InterPro" id="IPR006311">
    <property type="entry name" value="TAT_signal"/>
</dbReference>
<proteinExistence type="inferred from homology"/>
<dbReference type="Pfam" id="PF00578">
    <property type="entry name" value="AhpC-TSA"/>
    <property type="match status" value="1"/>
</dbReference>
<dbReference type="Gene3D" id="3.40.30.10">
    <property type="entry name" value="Glutaredoxin"/>
    <property type="match status" value="1"/>
</dbReference>
<dbReference type="CDD" id="cd03017">
    <property type="entry name" value="PRX_BCP"/>
    <property type="match status" value="1"/>
</dbReference>
<evidence type="ECO:0000259" key="11">
    <source>
        <dbReference type="PROSITE" id="PS51352"/>
    </source>
</evidence>
<organism evidence="12 13">
    <name type="scientific">Tribonema minus</name>
    <dbReference type="NCBI Taxonomy" id="303371"/>
    <lineage>
        <taxon>Eukaryota</taxon>
        <taxon>Sar</taxon>
        <taxon>Stramenopiles</taxon>
        <taxon>Ochrophyta</taxon>
        <taxon>PX clade</taxon>
        <taxon>Xanthophyceae</taxon>
        <taxon>Tribonematales</taxon>
        <taxon>Tribonemataceae</taxon>
        <taxon>Tribonema</taxon>
    </lineage>
</organism>
<feature type="chain" id="PRO_5032778360" description="thioredoxin-dependent peroxiredoxin" evidence="10">
    <location>
        <begin position="20"/>
        <end position="221"/>
    </location>
</feature>
<protein>
    <recommendedName>
        <fullName evidence="1">thioredoxin-dependent peroxiredoxin</fullName>
        <ecNumber evidence="1">1.11.1.24</ecNumber>
    </recommendedName>
    <alternativeName>
        <fullName evidence="7">Thioredoxin peroxidase</fullName>
    </alternativeName>
</protein>
<keyword evidence="2" id="KW-0575">Peroxidase</keyword>
<dbReference type="InterPro" id="IPR013766">
    <property type="entry name" value="Thioredoxin_domain"/>
</dbReference>
<keyword evidence="6" id="KW-0676">Redox-active center</keyword>
<keyword evidence="13" id="KW-1185">Reference proteome</keyword>
<sequence>MRSAVVAAGVVAMAAHASAFVPTMSAQQPLATRANFLRSAGAAAATAVVAAAATGPVAPASAAPLPAVGSAAPDFTLPSNDGGKAYSLSDLTGTGKTTVLYAYPGDFTSGCTIEARGFQKDIDRYKALNAQVVGMSVDSAEKHLDFKKKYGLDFILLSDKNAVVADKYGAKLDIPIIGKFANRITYIISPDGKIEKVFTDVESHVAQHSSEVLAYLESKKA</sequence>
<dbReference type="PROSITE" id="PS51318">
    <property type="entry name" value="TAT"/>
    <property type="match status" value="1"/>
</dbReference>
<dbReference type="PROSITE" id="PS51352">
    <property type="entry name" value="THIOREDOXIN_2"/>
    <property type="match status" value="1"/>
</dbReference>
<keyword evidence="5" id="KW-1015">Disulfide bond</keyword>
<accession>A0A835ZEZ0</accession>
<dbReference type="GO" id="GO:0008379">
    <property type="term" value="F:thioredoxin peroxidase activity"/>
    <property type="evidence" value="ECO:0007669"/>
    <property type="project" value="TreeGrafter"/>
</dbReference>
<evidence type="ECO:0000256" key="6">
    <source>
        <dbReference type="ARBA" id="ARBA00023284"/>
    </source>
</evidence>
<feature type="signal peptide" evidence="10">
    <location>
        <begin position="1"/>
        <end position="19"/>
    </location>
</feature>
<name>A0A835ZEZ0_9STRA</name>
<dbReference type="GO" id="GO:0005737">
    <property type="term" value="C:cytoplasm"/>
    <property type="evidence" value="ECO:0007669"/>
    <property type="project" value="TreeGrafter"/>
</dbReference>
<dbReference type="InterPro" id="IPR000866">
    <property type="entry name" value="AhpC/TSA"/>
</dbReference>
<comment type="similarity">
    <text evidence="8">Belongs to the peroxiredoxin family. BCP/PrxQ subfamily.</text>
</comment>
<evidence type="ECO:0000256" key="9">
    <source>
        <dbReference type="ARBA" id="ARBA00049091"/>
    </source>
</evidence>
<evidence type="ECO:0000256" key="10">
    <source>
        <dbReference type="SAM" id="SignalP"/>
    </source>
</evidence>
<dbReference type="PANTHER" id="PTHR42801:SF4">
    <property type="entry name" value="AHPC_TSA FAMILY PROTEIN"/>
    <property type="match status" value="1"/>
</dbReference>
<dbReference type="EC" id="1.11.1.24" evidence="1"/>
<keyword evidence="4" id="KW-0560">Oxidoreductase</keyword>
<keyword evidence="3" id="KW-0049">Antioxidant</keyword>
<evidence type="ECO:0000256" key="8">
    <source>
        <dbReference type="ARBA" id="ARBA00038489"/>
    </source>
</evidence>
<dbReference type="InterPro" id="IPR036249">
    <property type="entry name" value="Thioredoxin-like_sf"/>
</dbReference>
<dbReference type="AlphaFoldDB" id="A0A835ZEZ0"/>